<keyword evidence="6" id="KW-0963">Cytoplasm</keyword>
<evidence type="ECO:0000256" key="6">
    <source>
        <dbReference type="ARBA" id="ARBA00022490"/>
    </source>
</evidence>
<evidence type="ECO:0000313" key="20">
    <source>
        <dbReference type="EMBL" id="CAF3431270.1"/>
    </source>
</evidence>
<dbReference type="EMBL" id="CAJNXB010000673">
    <property type="protein sequence ID" value="CAF3084258.1"/>
    <property type="molecule type" value="Genomic_DNA"/>
</dbReference>
<evidence type="ECO:0000256" key="8">
    <source>
        <dbReference type="ARBA" id="ARBA00022707"/>
    </source>
</evidence>
<keyword evidence="10" id="KW-0677">Repeat</keyword>
<dbReference type="Proteomes" id="UP000663838">
    <property type="component" value="Unassembled WGS sequence"/>
</dbReference>
<dbReference type="GO" id="GO:0005509">
    <property type="term" value="F:calcium ion binding"/>
    <property type="evidence" value="ECO:0007669"/>
    <property type="project" value="InterPro"/>
</dbReference>
<dbReference type="EMBL" id="CAJNYT010000706">
    <property type="protein sequence ID" value="CAF3366480.1"/>
    <property type="molecule type" value="Genomic_DNA"/>
</dbReference>
<evidence type="ECO:0000256" key="10">
    <source>
        <dbReference type="ARBA" id="ARBA00022737"/>
    </source>
</evidence>
<evidence type="ECO:0000256" key="9">
    <source>
        <dbReference type="ARBA" id="ARBA00022723"/>
    </source>
</evidence>
<dbReference type="Proteomes" id="UP000663869">
    <property type="component" value="Unassembled WGS sequence"/>
</dbReference>
<dbReference type="Proteomes" id="UP000663873">
    <property type="component" value="Unassembled WGS sequence"/>
</dbReference>
<dbReference type="AlphaFoldDB" id="A0A817XCS2"/>
<keyword evidence="11" id="KW-0106">Calcium</keyword>
<feature type="domain" description="EF-hand" evidence="17">
    <location>
        <begin position="105"/>
        <end position="140"/>
    </location>
</feature>
<evidence type="ECO:0000256" key="13">
    <source>
        <dbReference type="ARBA" id="ARBA00023136"/>
    </source>
</evidence>
<comment type="caution">
    <text evidence="19">The sequence shown here is derived from an EMBL/GenBank/DDBJ whole genome shotgun (WGS) entry which is preliminary data.</text>
</comment>
<evidence type="ECO:0000256" key="2">
    <source>
        <dbReference type="ARBA" id="ARBA00004236"/>
    </source>
</evidence>
<keyword evidence="15" id="KW-0449">Lipoprotein</keyword>
<dbReference type="EMBL" id="CAJOBQ010000228">
    <property type="protein sequence ID" value="CAF4299996.1"/>
    <property type="molecule type" value="Genomic_DNA"/>
</dbReference>
<keyword evidence="8" id="KW-0519">Myristate</keyword>
<dbReference type="Proteomes" id="UP000663865">
    <property type="component" value="Unassembled WGS sequence"/>
</dbReference>
<evidence type="ECO:0000256" key="3">
    <source>
        <dbReference type="ARBA" id="ARBA00004496"/>
    </source>
</evidence>
<evidence type="ECO:0000256" key="1">
    <source>
        <dbReference type="ARBA" id="ARBA00004123"/>
    </source>
</evidence>
<protein>
    <recommendedName>
        <fullName evidence="17">EF-hand domain-containing protein</fullName>
    </recommendedName>
</protein>
<dbReference type="GO" id="GO:0005886">
    <property type="term" value="C:plasma membrane"/>
    <property type="evidence" value="ECO:0007669"/>
    <property type="project" value="UniProtKB-SubCell"/>
</dbReference>
<comment type="subcellular location">
    <subcellularLocation>
        <location evidence="2">Cell membrane</location>
    </subcellularLocation>
    <subcellularLocation>
        <location evidence="3">Cytoplasm</location>
    </subcellularLocation>
    <subcellularLocation>
        <location evidence="1">Nucleus</location>
    </subcellularLocation>
</comment>
<evidence type="ECO:0000256" key="12">
    <source>
        <dbReference type="ARBA" id="ARBA00022927"/>
    </source>
</evidence>
<dbReference type="GO" id="GO:0005634">
    <property type="term" value="C:nucleus"/>
    <property type="evidence" value="ECO:0007669"/>
    <property type="project" value="UniProtKB-SubCell"/>
</dbReference>
<dbReference type="EMBL" id="CAJNYV010001647">
    <property type="protein sequence ID" value="CAF3431270.1"/>
    <property type="molecule type" value="Genomic_DNA"/>
</dbReference>
<evidence type="ECO:0000313" key="24">
    <source>
        <dbReference type="EMBL" id="CAF4299996.1"/>
    </source>
</evidence>
<feature type="domain" description="EF-hand" evidence="17">
    <location>
        <begin position="146"/>
        <end position="181"/>
    </location>
</feature>
<dbReference type="Proteomes" id="UP000663872">
    <property type="component" value="Unassembled WGS sequence"/>
</dbReference>
<evidence type="ECO:0000313" key="29">
    <source>
        <dbReference type="Proteomes" id="UP000663873"/>
    </source>
</evidence>
<dbReference type="EMBL" id="CAJOBO010000378">
    <property type="protein sequence ID" value="CAF4206556.1"/>
    <property type="molecule type" value="Genomic_DNA"/>
</dbReference>
<keyword evidence="5" id="KW-1003">Cell membrane</keyword>
<dbReference type="InterPro" id="IPR002048">
    <property type="entry name" value="EF_hand_dom"/>
</dbReference>
<keyword evidence="7" id="KW-0597">Phosphoprotein</keyword>
<accession>A0A817XCS2</accession>
<dbReference type="EMBL" id="CAJNYD010004336">
    <property type="protein sequence ID" value="CAF3590208.1"/>
    <property type="molecule type" value="Genomic_DNA"/>
</dbReference>
<keyword evidence="12" id="KW-0653">Protein transport</keyword>
<dbReference type="Pfam" id="PF13499">
    <property type="entry name" value="EF-hand_7"/>
    <property type="match status" value="1"/>
</dbReference>
<dbReference type="PROSITE" id="PS50222">
    <property type="entry name" value="EF_HAND_2"/>
    <property type="match status" value="2"/>
</dbReference>
<dbReference type="Proteomes" id="UP000663862">
    <property type="component" value="Unassembled WGS sequence"/>
</dbReference>
<dbReference type="GO" id="GO:0005737">
    <property type="term" value="C:cytoplasm"/>
    <property type="evidence" value="ECO:0007669"/>
    <property type="project" value="UniProtKB-SubCell"/>
</dbReference>
<evidence type="ECO:0000313" key="21">
    <source>
        <dbReference type="EMBL" id="CAF3492953.1"/>
    </source>
</evidence>
<dbReference type="EMBL" id="CAJOBP010003792">
    <property type="protein sequence ID" value="CAF4418815.1"/>
    <property type="molecule type" value="Genomic_DNA"/>
</dbReference>
<evidence type="ECO:0000256" key="7">
    <source>
        <dbReference type="ARBA" id="ARBA00022553"/>
    </source>
</evidence>
<dbReference type="CDD" id="cd00051">
    <property type="entry name" value="EFh"/>
    <property type="match status" value="1"/>
</dbReference>
<evidence type="ECO:0000256" key="14">
    <source>
        <dbReference type="ARBA" id="ARBA00023242"/>
    </source>
</evidence>
<dbReference type="Gene3D" id="1.10.238.10">
    <property type="entry name" value="EF-hand"/>
    <property type="match status" value="1"/>
</dbReference>
<evidence type="ECO:0000256" key="11">
    <source>
        <dbReference type="ARBA" id="ARBA00022837"/>
    </source>
</evidence>
<evidence type="ECO:0000256" key="5">
    <source>
        <dbReference type="ARBA" id="ARBA00022475"/>
    </source>
</evidence>
<keyword evidence="14" id="KW-0539">Nucleus</keyword>
<dbReference type="InterPro" id="IPR011992">
    <property type="entry name" value="EF-hand-dom_pair"/>
</dbReference>
<organism evidence="19 28">
    <name type="scientific">Rotaria socialis</name>
    <dbReference type="NCBI Taxonomy" id="392032"/>
    <lineage>
        <taxon>Eukaryota</taxon>
        <taxon>Metazoa</taxon>
        <taxon>Spiralia</taxon>
        <taxon>Gnathifera</taxon>
        <taxon>Rotifera</taxon>
        <taxon>Eurotatoria</taxon>
        <taxon>Bdelloidea</taxon>
        <taxon>Philodinida</taxon>
        <taxon>Philodinidae</taxon>
        <taxon>Rotaria</taxon>
    </lineage>
</organism>
<evidence type="ECO:0000313" key="23">
    <source>
        <dbReference type="EMBL" id="CAF4206556.1"/>
    </source>
</evidence>
<evidence type="ECO:0000313" key="27">
    <source>
        <dbReference type="EMBL" id="CAF4831337.1"/>
    </source>
</evidence>
<evidence type="ECO:0000256" key="4">
    <source>
        <dbReference type="ARBA" id="ARBA00022448"/>
    </source>
</evidence>
<dbReference type="Proteomes" id="UP000663851">
    <property type="component" value="Unassembled WGS sequence"/>
</dbReference>
<dbReference type="EMBL" id="CAJNYU010002003">
    <property type="protein sequence ID" value="CAF3492953.1"/>
    <property type="molecule type" value="Genomic_DNA"/>
</dbReference>
<dbReference type="GO" id="GO:0015031">
    <property type="term" value="P:protein transport"/>
    <property type="evidence" value="ECO:0007669"/>
    <property type="project" value="UniProtKB-KW"/>
</dbReference>
<dbReference type="EMBL" id="CAJOBR010005899">
    <property type="protein sequence ID" value="CAF4831337.1"/>
    <property type="molecule type" value="Genomic_DNA"/>
</dbReference>
<evidence type="ECO:0000313" key="19">
    <source>
        <dbReference type="EMBL" id="CAF3366480.1"/>
    </source>
</evidence>
<evidence type="ECO:0000256" key="16">
    <source>
        <dbReference type="ARBA" id="ARBA00038164"/>
    </source>
</evidence>
<name>A0A817XCS2_9BILA</name>
<comment type="similarity">
    <text evidence="16">Belongs to the calcineurin regulatory subunit family. CHP subfamily.</text>
</comment>
<evidence type="ECO:0000259" key="17">
    <source>
        <dbReference type="PROSITE" id="PS50222"/>
    </source>
</evidence>
<keyword evidence="29" id="KW-1185">Reference proteome</keyword>
<keyword evidence="4" id="KW-0813">Transport</keyword>
<dbReference type="OrthoDB" id="191686at2759"/>
<evidence type="ECO:0000313" key="18">
    <source>
        <dbReference type="EMBL" id="CAF3084258.1"/>
    </source>
</evidence>
<dbReference type="Proteomes" id="UP000663825">
    <property type="component" value="Unassembled WGS sequence"/>
</dbReference>
<dbReference type="EMBL" id="CAJOBS010000753">
    <property type="protein sequence ID" value="CAF4637072.1"/>
    <property type="molecule type" value="Genomic_DNA"/>
</dbReference>
<reference evidence="19" key="1">
    <citation type="submission" date="2021-02" db="EMBL/GenBank/DDBJ databases">
        <authorList>
            <person name="Nowell W R."/>
        </authorList>
    </citation>
    <scope>NUCLEOTIDE SEQUENCE</scope>
</reference>
<dbReference type="PANTHER" id="PTHR46002">
    <property type="entry name" value="EG:114D9.1 PROTEIN-RELATED"/>
    <property type="match status" value="1"/>
</dbReference>
<evidence type="ECO:0000313" key="22">
    <source>
        <dbReference type="EMBL" id="CAF3590208.1"/>
    </source>
</evidence>
<keyword evidence="13" id="KW-0472">Membrane</keyword>
<keyword evidence="9" id="KW-0479">Metal-binding</keyword>
<gene>
    <name evidence="21" type="ORF">FME351_LOCUS16282</name>
    <name evidence="19" type="ORF">GRG538_LOCUS6921</name>
    <name evidence="23" type="ORF">HFQ381_LOCUS7794</name>
    <name evidence="20" type="ORF">KIK155_LOCUS10840</name>
    <name evidence="22" type="ORF">LUA448_LOCUS29900</name>
    <name evidence="27" type="ORF">QYT958_LOCUS25751</name>
    <name evidence="18" type="ORF">TIS948_LOCUS5899</name>
    <name evidence="26" type="ORF">TOA249_LOCUS12998</name>
    <name evidence="24" type="ORF">TSG867_LOCUS6191</name>
    <name evidence="25" type="ORF">UJA718_LOCUS20407</name>
</gene>
<dbReference type="SUPFAM" id="SSF47473">
    <property type="entry name" value="EF-hand"/>
    <property type="match status" value="1"/>
</dbReference>
<evidence type="ECO:0000256" key="15">
    <source>
        <dbReference type="ARBA" id="ARBA00023288"/>
    </source>
</evidence>
<evidence type="ECO:0000313" key="26">
    <source>
        <dbReference type="EMBL" id="CAF4637072.1"/>
    </source>
</evidence>
<sequence length="190" mass="21852">MGASKSTLLPLEEEQSICSETGFTSKQLRRLYIRFQELGKRNPTCGYLTREELLDIREVSLNPLGQRLVDVIIEDYGEANKINFKQFATVLAQFRRGKSITDLNTKEKKLLFLFSIYDRNHDSKIDRHELLGILKMMVGGNIHDEQIATIADHTIEELDSDGDLTITFEEFCKTLAKIDVDEKMSMKFLN</sequence>
<dbReference type="InterPro" id="IPR051875">
    <property type="entry name" value="Calcineurin_B_homologous"/>
</dbReference>
<evidence type="ECO:0000313" key="25">
    <source>
        <dbReference type="EMBL" id="CAF4418815.1"/>
    </source>
</evidence>
<proteinExistence type="inferred from homology"/>
<dbReference type="SMART" id="SM00054">
    <property type="entry name" value="EFh"/>
    <property type="match status" value="2"/>
</dbReference>
<evidence type="ECO:0000313" key="28">
    <source>
        <dbReference type="Proteomes" id="UP000663872"/>
    </source>
</evidence>
<dbReference type="Proteomes" id="UP000663833">
    <property type="component" value="Unassembled WGS sequence"/>
</dbReference>
<dbReference type="Proteomes" id="UP000663848">
    <property type="component" value="Unassembled WGS sequence"/>
</dbReference>